<evidence type="ECO:0000256" key="7">
    <source>
        <dbReference type="ARBA" id="ARBA00022617"/>
    </source>
</evidence>
<keyword evidence="12 18" id="KW-0408">Iron</keyword>
<keyword evidence="5 21" id="KW-0964">Secreted</keyword>
<feature type="domain" description="Plant heme peroxidase family profile" evidence="22">
    <location>
        <begin position="21"/>
        <end position="310"/>
    </location>
</feature>
<dbReference type="GO" id="GO:0042744">
    <property type="term" value="P:hydrogen peroxide catabolic process"/>
    <property type="evidence" value="ECO:0007669"/>
    <property type="project" value="UniProtKB-KW"/>
</dbReference>
<feature type="disulfide bond" evidence="20">
    <location>
        <begin position="193"/>
        <end position="220"/>
    </location>
</feature>
<dbReference type="InterPro" id="IPR010255">
    <property type="entry name" value="Haem_peroxidase_sf"/>
</dbReference>
<evidence type="ECO:0000256" key="12">
    <source>
        <dbReference type="ARBA" id="ARBA00023004"/>
    </source>
</evidence>
<accession>A0AAE1VSR8</accession>
<reference evidence="23" key="1">
    <citation type="submission" date="2023-12" db="EMBL/GenBank/DDBJ databases">
        <title>Genome assembly of Anisodus tanguticus.</title>
        <authorList>
            <person name="Wang Y.-J."/>
        </authorList>
    </citation>
    <scope>NUCLEOTIDE SEQUENCE</scope>
    <source>
        <strain evidence="23">KB-2021</strain>
        <tissue evidence="23">Leaf</tissue>
    </source>
</reference>
<evidence type="ECO:0000256" key="13">
    <source>
        <dbReference type="ARBA" id="ARBA00023157"/>
    </source>
</evidence>
<keyword evidence="10 18" id="KW-0106">Calcium</keyword>
<feature type="binding site" evidence="18">
    <location>
        <position position="63"/>
    </location>
    <ligand>
        <name>Ca(2+)</name>
        <dbReference type="ChEBI" id="CHEBI:29108"/>
        <label>1</label>
    </ligand>
</feature>
<dbReference type="PRINTS" id="PR00461">
    <property type="entry name" value="PLPEROXIDASE"/>
</dbReference>
<evidence type="ECO:0000256" key="2">
    <source>
        <dbReference type="ARBA" id="ARBA00002322"/>
    </source>
</evidence>
<evidence type="ECO:0000256" key="8">
    <source>
        <dbReference type="ARBA" id="ARBA00022723"/>
    </source>
</evidence>
<feature type="binding site" evidence="18">
    <location>
        <position position="72"/>
    </location>
    <ligand>
        <name>Ca(2+)</name>
        <dbReference type="ChEBI" id="CHEBI:29108"/>
        <label>1</label>
    </ligand>
</feature>
<feature type="binding site" evidence="18">
    <location>
        <position position="230"/>
    </location>
    <ligand>
        <name>Ca(2+)</name>
        <dbReference type="ChEBI" id="CHEBI:29108"/>
        <label>2</label>
    </ligand>
</feature>
<dbReference type="PANTHER" id="PTHR31517">
    <property type="match status" value="1"/>
</dbReference>
<feature type="binding site" description="axial binding residue" evidence="18">
    <location>
        <position position="186"/>
    </location>
    <ligand>
        <name>heme b</name>
        <dbReference type="ChEBI" id="CHEBI:60344"/>
    </ligand>
    <ligandPart>
        <name>Fe</name>
        <dbReference type="ChEBI" id="CHEBI:18248"/>
    </ligandPart>
</feature>
<dbReference type="GO" id="GO:0006979">
    <property type="term" value="P:response to oxidative stress"/>
    <property type="evidence" value="ECO:0007669"/>
    <property type="project" value="UniProtKB-UniRule"/>
</dbReference>
<organism evidence="23 24">
    <name type="scientific">Anisodus tanguticus</name>
    <dbReference type="NCBI Taxonomy" id="243964"/>
    <lineage>
        <taxon>Eukaryota</taxon>
        <taxon>Viridiplantae</taxon>
        <taxon>Streptophyta</taxon>
        <taxon>Embryophyta</taxon>
        <taxon>Tracheophyta</taxon>
        <taxon>Spermatophyta</taxon>
        <taxon>Magnoliopsida</taxon>
        <taxon>eudicotyledons</taxon>
        <taxon>Gunneridae</taxon>
        <taxon>Pentapetalae</taxon>
        <taxon>asterids</taxon>
        <taxon>lamiids</taxon>
        <taxon>Solanales</taxon>
        <taxon>Solanaceae</taxon>
        <taxon>Solanoideae</taxon>
        <taxon>Hyoscyameae</taxon>
        <taxon>Anisodus</taxon>
    </lineage>
</organism>
<feature type="binding site" evidence="18">
    <location>
        <position position="84"/>
    </location>
    <ligand>
        <name>Ca(2+)</name>
        <dbReference type="ChEBI" id="CHEBI:29108"/>
        <label>1</label>
    </ligand>
</feature>
<keyword evidence="13 20" id="KW-1015">Disulfide bond</keyword>
<feature type="binding site" evidence="17">
    <location>
        <position position="156"/>
    </location>
    <ligand>
        <name>substrate</name>
    </ligand>
</feature>
<evidence type="ECO:0000256" key="11">
    <source>
        <dbReference type="ARBA" id="ARBA00023002"/>
    </source>
</evidence>
<name>A0AAE1VSR8_9SOLA</name>
<dbReference type="Gene3D" id="1.10.420.10">
    <property type="entry name" value="Peroxidase, domain 2"/>
    <property type="match status" value="1"/>
</dbReference>
<protein>
    <recommendedName>
        <fullName evidence="4 21">Peroxidase</fullName>
        <ecNumber evidence="4 21">1.11.1.7</ecNumber>
    </recommendedName>
</protein>
<sequence>MKMILPLLFLCCCVIHLVSAQLKVGFYNSSCPQTETIIRQAVQKQFNSDRSITAALLRMHFHDCFVRGCDASILIKSTKSKKSERDALPNQTVRGFELIDTIKKSLETACPSTVSCADIITLATRDAVALAGGPSYAIPTGRRDGLVSNEADVNLPGPSLTVSQALQSFTNKGLSLNDMVTLLGAHTVGVAHCNFFQNRLSPVADKTMDPALAAQLLKTCAKSTATAFLDQNTSFTVDNQFFRQIMLRKGILNIDQDLTLDKSSAPIVSSLAANDNAFRQSFANAMIKMASIDILVGSAGNIRKNCGVFNPPNQKVDHKVL</sequence>
<comment type="similarity">
    <text evidence="3">Belongs to the peroxidase family. Ascorbate peroxidase subfamily.</text>
</comment>
<evidence type="ECO:0000256" key="21">
    <source>
        <dbReference type="RuleBase" id="RU362060"/>
    </source>
</evidence>
<dbReference type="PROSITE" id="PS00436">
    <property type="entry name" value="PEROXIDASE_2"/>
    <property type="match status" value="1"/>
</dbReference>
<dbReference type="PRINTS" id="PR00458">
    <property type="entry name" value="PEROXIDASE"/>
</dbReference>
<dbReference type="Proteomes" id="UP001291623">
    <property type="component" value="Unassembled WGS sequence"/>
</dbReference>
<keyword evidence="9 21" id="KW-0732">Signal</keyword>
<feature type="binding site" evidence="18">
    <location>
        <position position="238"/>
    </location>
    <ligand>
        <name>Ca(2+)</name>
        <dbReference type="ChEBI" id="CHEBI:29108"/>
        <label>2</label>
    </ligand>
</feature>
<comment type="catalytic activity">
    <reaction evidence="1 21">
        <text>2 a phenolic donor + H2O2 = 2 a phenolic radical donor + 2 H2O</text>
        <dbReference type="Rhea" id="RHEA:56136"/>
        <dbReference type="ChEBI" id="CHEBI:15377"/>
        <dbReference type="ChEBI" id="CHEBI:16240"/>
        <dbReference type="ChEBI" id="CHEBI:139520"/>
        <dbReference type="ChEBI" id="CHEBI:139521"/>
        <dbReference type="EC" id="1.11.1.7"/>
    </reaction>
</comment>
<dbReference type="Gene3D" id="1.10.520.10">
    <property type="match status" value="1"/>
</dbReference>
<feature type="chain" id="PRO_5041777941" description="Peroxidase" evidence="21">
    <location>
        <begin position="21"/>
        <end position="321"/>
    </location>
</feature>
<dbReference type="EMBL" id="JAVYJV010000001">
    <property type="protein sequence ID" value="KAK4380212.1"/>
    <property type="molecule type" value="Genomic_DNA"/>
</dbReference>
<evidence type="ECO:0000256" key="19">
    <source>
        <dbReference type="PIRSR" id="PIRSR600823-4"/>
    </source>
</evidence>
<dbReference type="GO" id="GO:0140825">
    <property type="term" value="F:lactoperoxidase activity"/>
    <property type="evidence" value="ECO:0007669"/>
    <property type="project" value="UniProtKB-EC"/>
</dbReference>
<feature type="disulfide bond" evidence="20">
    <location>
        <begin position="31"/>
        <end position="110"/>
    </location>
</feature>
<evidence type="ECO:0000256" key="3">
    <source>
        <dbReference type="ARBA" id="ARBA00006873"/>
    </source>
</evidence>
<dbReference type="EC" id="1.11.1.7" evidence="4 21"/>
<evidence type="ECO:0000256" key="18">
    <source>
        <dbReference type="PIRSR" id="PIRSR600823-3"/>
    </source>
</evidence>
<evidence type="ECO:0000256" key="10">
    <source>
        <dbReference type="ARBA" id="ARBA00022837"/>
    </source>
</evidence>
<dbReference type="PANTHER" id="PTHR31517:SF59">
    <property type="entry name" value="PEROXIDASE"/>
    <property type="match status" value="1"/>
</dbReference>
<feature type="site" description="Transition state stabilizer" evidence="19">
    <location>
        <position position="58"/>
    </location>
</feature>
<feature type="binding site" evidence="18">
    <location>
        <position position="233"/>
    </location>
    <ligand>
        <name>Ca(2+)</name>
        <dbReference type="ChEBI" id="CHEBI:29108"/>
        <label>2</label>
    </ligand>
</feature>
<feature type="active site" description="Proton acceptor" evidence="16">
    <location>
        <position position="62"/>
    </location>
</feature>
<evidence type="ECO:0000256" key="5">
    <source>
        <dbReference type="ARBA" id="ARBA00022525"/>
    </source>
</evidence>
<feature type="binding site" evidence="18">
    <location>
        <position position="68"/>
    </location>
    <ligand>
        <name>Ca(2+)</name>
        <dbReference type="ChEBI" id="CHEBI:29108"/>
        <label>1</label>
    </ligand>
</feature>
<dbReference type="InterPro" id="IPR019793">
    <property type="entry name" value="Peroxidases_heam-ligand_BS"/>
</dbReference>
<dbReference type="PROSITE" id="PS00435">
    <property type="entry name" value="PEROXIDASE_1"/>
    <property type="match status" value="1"/>
</dbReference>
<dbReference type="FunFam" id="1.10.520.10:FF:000001">
    <property type="entry name" value="Peroxidase"/>
    <property type="match status" value="1"/>
</dbReference>
<feature type="binding site" evidence="18">
    <location>
        <position position="66"/>
    </location>
    <ligand>
        <name>Ca(2+)</name>
        <dbReference type="ChEBI" id="CHEBI:29108"/>
        <label>1</label>
    </ligand>
</feature>
<dbReference type="SUPFAM" id="SSF48113">
    <property type="entry name" value="Heme-dependent peroxidases"/>
    <property type="match status" value="1"/>
</dbReference>
<dbReference type="CDD" id="cd00693">
    <property type="entry name" value="secretory_peroxidase"/>
    <property type="match status" value="1"/>
</dbReference>
<dbReference type="InterPro" id="IPR019794">
    <property type="entry name" value="Peroxidases_AS"/>
</dbReference>
<keyword evidence="6 21" id="KW-0575">Peroxidase</keyword>
<evidence type="ECO:0000256" key="16">
    <source>
        <dbReference type="PIRSR" id="PIRSR600823-1"/>
    </source>
</evidence>
<evidence type="ECO:0000256" key="20">
    <source>
        <dbReference type="PIRSR" id="PIRSR600823-5"/>
    </source>
</evidence>
<evidence type="ECO:0000313" key="24">
    <source>
        <dbReference type="Proteomes" id="UP001291623"/>
    </source>
</evidence>
<dbReference type="AlphaFoldDB" id="A0AAE1VSR8"/>
<keyword evidence="8 18" id="KW-0479">Metal-binding</keyword>
<feature type="binding site" evidence="18">
    <location>
        <position position="70"/>
    </location>
    <ligand>
        <name>Ca(2+)</name>
        <dbReference type="ChEBI" id="CHEBI:29108"/>
        <label>1</label>
    </ligand>
</feature>
<dbReference type="GO" id="GO:0020037">
    <property type="term" value="F:heme binding"/>
    <property type="evidence" value="ECO:0007669"/>
    <property type="project" value="UniProtKB-UniRule"/>
</dbReference>
<evidence type="ECO:0000256" key="15">
    <source>
        <dbReference type="ARBA" id="ARBA00023324"/>
    </source>
</evidence>
<dbReference type="InterPro" id="IPR033905">
    <property type="entry name" value="Secretory_peroxidase"/>
</dbReference>
<evidence type="ECO:0000313" key="23">
    <source>
        <dbReference type="EMBL" id="KAK4380212.1"/>
    </source>
</evidence>
<keyword evidence="11 21" id="KW-0560">Oxidoreductase</keyword>
<feature type="signal peptide" evidence="21">
    <location>
        <begin position="1"/>
        <end position="20"/>
    </location>
</feature>
<evidence type="ECO:0000256" key="17">
    <source>
        <dbReference type="PIRSR" id="PIRSR600823-2"/>
    </source>
</evidence>
<dbReference type="PROSITE" id="PS50873">
    <property type="entry name" value="PEROXIDASE_4"/>
    <property type="match status" value="1"/>
</dbReference>
<dbReference type="InterPro" id="IPR002016">
    <property type="entry name" value="Haem_peroxidase"/>
</dbReference>
<evidence type="ECO:0000256" key="14">
    <source>
        <dbReference type="ARBA" id="ARBA00023180"/>
    </source>
</evidence>
<keyword evidence="14" id="KW-0325">Glycoprotein</keyword>
<proteinExistence type="inferred from homology"/>
<comment type="caution">
    <text evidence="23">The sequence shown here is derived from an EMBL/GenBank/DDBJ whole genome shotgun (WGS) entry which is preliminary data.</text>
</comment>
<dbReference type="InterPro" id="IPR000823">
    <property type="entry name" value="Peroxidase_pln"/>
</dbReference>
<evidence type="ECO:0000256" key="9">
    <source>
        <dbReference type="ARBA" id="ARBA00022729"/>
    </source>
</evidence>
<comment type="subcellular location">
    <subcellularLocation>
        <location evidence="21">Secreted</location>
    </subcellularLocation>
</comment>
<dbReference type="GO" id="GO:0005576">
    <property type="term" value="C:extracellular region"/>
    <property type="evidence" value="ECO:0007669"/>
    <property type="project" value="UniProtKB-SubCell"/>
</dbReference>
<dbReference type="Pfam" id="PF00141">
    <property type="entry name" value="peroxidase"/>
    <property type="match status" value="1"/>
</dbReference>
<keyword evidence="24" id="KW-1185">Reference proteome</keyword>
<dbReference type="GO" id="GO:0046872">
    <property type="term" value="F:metal ion binding"/>
    <property type="evidence" value="ECO:0007669"/>
    <property type="project" value="UniProtKB-UniRule"/>
</dbReference>
<comment type="cofactor">
    <cofactor evidence="18 21">
        <name>Ca(2+)</name>
        <dbReference type="ChEBI" id="CHEBI:29108"/>
    </cofactor>
    <text evidence="18 21">Binds 2 calcium ions per subunit.</text>
</comment>
<keyword evidence="7 21" id="KW-0349">Heme</keyword>
<feature type="disulfide bond" evidence="20">
    <location>
        <begin position="116"/>
        <end position="306"/>
    </location>
</feature>
<comment type="similarity">
    <text evidence="21">Belongs to the peroxidase family. Classical plant (class III) peroxidase subfamily.</text>
</comment>
<feature type="binding site" evidence="18">
    <location>
        <position position="187"/>
    </location>
    <ligand>
        <name>Ca(2+)</name>
        <dbReference type="ChEBI" id="CHEBI:29108"/>
        <label>2</label>
    </ligand>
</feature>
<evidence type="ECO:0000256" key="6">
    <source>
        <dbReference type="ARBA" id="ARBA00022559"/>
    </source>
</evidence>
<keyword evidence="15 21" id="KW-0376">Hydrogen peroxide</keyword>
<evidence type="ECO:0000259" key="22">
    <source>
        <dbReference type="PROSITE" id="PS50873"/>
    </source>
</evidence>
<gene>
    <name evidence="23" type="ORF">RND71_002074</name>
</gene>
<comment type="cofactor">
    <cofactor evidence="18 21">
        <name>heme b</name>
        <dbReference type="ChEBI" id="CHEBI:60344"/>
    </cofactor>
    <text evidence="18 21">Binds 1 heme b (iron(II)-protoporphyrin IX) group per subunit.</text>
</comment>
<feature type="disulfide bond" evidence="20">
    <location>
        <begin position="64"/>
        <end position="69"/>
    </location>
</feature>
<dbReference type="FunFam" id="1.10.420.10:FF:000007">
    <property type="entry name" value="Peroxidase"/>
    <property type="match status" value="1"/>
</dbReference>
<evidence type="ECO:0000256" key="4">
    <source>
        <dbReference type="ARBA" id="ARBA00012313"/>
    </source>
</evidence>
<comment type="function">
    <text evidence="2">Removal of H(2)O(2), oxidation of toxic reductants, biosynthesis and degradation of lignin, suberization, auxin catabolism, response to environmental stresses such as wounding, pathogen attack and oxidative stress. These functions might be dependent on each isozyme/isoform in each plant tissue.</text>
</comment>
<evidence type="ECO:0000256" key="1">
    <source>
        <dbReference type="ARBA" id="ARBA00000189"/>
    </source>
</evidence>